<feature type="compositionally biased region" description="Basic and acidic residues" evidence="1">
    <location>
        <begin position="290"/>
        <end position="319"/>
    </location>
</feature>
<evidence type="ECO:0000313" key="2">
    <source>
        <dbReference type="Proteomes" id="UP000038045"/>
    </source>
</evidence>
<accession>A0A0N4ZJU2</accession>
<proteinExistence type="predicted"/>
<evidence type="ECO:0000313" key="3">
    <source>
        <dbReference type="WBParaSite" id="PTRK_0000832800.1"/>
    </source>
</evidence>
<feature type="compositionally biased region" description="Basic residues" evidence="1">
    <location>
        <begin position="195"/>
        <end position="208"/>
    </location>
</feature>
<feature type="region of interest" description="Disordered" evidence="1">
    <location>
        <begin position="195"/>
        <end position="368"/>
    </location>
</feature>
<keyword evidence="2" id="KW-1185">Reference proteome</keyword>
<feature type="compositionally biased region" description="Basic and acidic residues" evidence="1">
    <location>
        <begin position="227"/>
        <end position="236"/>
    </location>
</feature>
<reference evidence="3" key="1">
    <citation type="submission" date="2017-02" db="UniProtKB">
        <authorList>
            <consortium name="WormBaseParasite"/>
        </authorList>
    </citation>
    <scope>IDENTIFICATION</scope>
</reference>
<sequence>MVNTGGGLSGHCAGHNTLCGSCRRLYHLGACLCAARAFRRVRQGDPPDPARHRRRPAGGHTAAVRGSGLRRRRPRPRSGGPADPGLRRAEAVHGALCGRGHPRAGAGLPADAGAGRPVGAGAEAGGAGLHHARLLVQGAAQPGHPHVPDHPDRPVYAGHAGAAQRRLCGQRQSPGHGDGAGVAADGAVRVARLQRGRHHRRHLHRQGGARRPGQALDRRHRRGGVLHPDRGVRRDPGGGLHGPAFRLHHHPGGAGPAGRHRRQPGGRPGRTEVPRGGFDHLPGGGGQHPAVRDRRGLLGPGDRADRLCGLERRVGDLRQEPAVGQARAGAPGGVSAKDRGRDARPGLFQNQIRNTPPRPGTGRPGGGR</sequence>
<organism evidence="2 3">
    <name type="scientific">Parastrongyloides trichosuri</name>
    <name type="common">Possum-specific nematode worm</name>
    <dbReference type="NCBI Taxonomy" id="131310"/>
    <lineage>
        <taxon>Eukaryota</taxon>
        <taxon>Metazoa</taxon>
        <taxon>Ecdysozoa</taxon>
        <taxon>Nematoda</taxon>
        <taxon>Chromadorea</taxon>
        <taxon>Rhabditida</taxon>
        <taxon>Tylenchina</taxon>
        <taxon>Panagrolaimomorpha</taxon>
        <taxon>Strongyloidoidea</taxon>
        <taxon>Strongyloididae</taxon>
        <taxon>Parastrongyloides</taxon>
    </lineage>
</organism>
<feature type="region of interest" description="Disordered" evidence="1">
    <location>
        <begin position="42"/>
        <end position="87"/>
    </location>
</feature>
<dbReference type="AlphaFoldDB" id="A0A0N4ZJU2"/>
<name>A0A0N4ZJU2_PARTI</name>
<dbReference type="Proteomes" id="UP000038045">
    <property type="component" value="Unplaced"/>
</dbReference>
<protein>
    <submittedName>
        <fullName evidence="3">Integral membrane protein</fullName>
    </submittedName>
</protein>
<dbReference type="WBParaSite" id="PTRK_0000832800.1">
    <property type="protein sequence ID" value="PTRK_0000832800.1"/>
    <property type="gene ID" value="PTRK_0000832800"/>
</dbReference>
<evidence type="ECO:0000256" key="1">
    <source>
        <dbReference type="SAM" id="MobiDB-lite"/>
    </source>
</evidence>